<evidence type="ECO:0000256" key="1">
    <source>
        <dbReference type="SAM" id="SignalP"/>
    </source>
</evidence>
<evidence type="ECO:0000313" key="2">
    <source>
        <dbReference type="EMBL" id="URI14764.1"/>
    </source>
</evidence>
<keyword evidence="3" id="KW-1185">Reference proteome</keyword>
<dbReference type="RefSeq" id="WP_250201685.1">
    <property type="nucleotide sequence ID" value="NZ_CP097649.1"/>
</dbReference>
<reference evidence="2" key="1">
    <citation type="submission" date="2022-05" db="EMBL/GenBank/DDBJ databases">
        <title>Brevundimonas albigilva TT17 genome sequence.</title>
        <authorList>
            <person name="Lee K."/>
            <person name="Son H."/>
        </authorList>
    </citation>
    <scope>NUCLEOTIDE SEQUENCE</scope>
    <source>
        <strain evidence="2">TT17</strain>
    </source>
</reference>
<evidence type="ECO:0008006" key="4">
    <source>
        <dbReference type="Google" id="ProtNLM"/>
    </source>
</evidence>
<dbReference type="EMBL" id="CP097649">
    <property type="protein sequence ID" value="URI14764.1"/>
    <property type="molecule type" value="Genomic_DNA"/>
</dbReference>
<gene>
    <name evidence="2" type="ORF">M8231_13240</name>
</gene>
<keyword evidence="1" id="KW-0732">Signal</keyword>
<dbReference type="PROSITE" id="PS51257">
    <property type="entry name" value="PROKAR_LIPOPROTEIN"/>
    <property type="match status" value="1"/>
</dbReference>
<dbReference type="Proteomes" id="UP001055429">
    <property type="component" value="Chromosome"/>
</dbReference>
<organism evidence="2 3">
    <name type="scientific">Brevundimonas albigilva</name>
    <dbReference type="NCBI Taxonomy" id="1312364"/>
    <lineage>
        <taxon>Bacteria</taxon>
        <taxon>Pseudomonadati</taxon>
        <taxon>Pseudomonadota</taxon>
        <taxon>Alphaproteobacteria</taxon>
        <taxon>Caulobacterales</taxon>
        <taxon>Caulobacteraceae</taxon>
        <taxon>Brevundimonas</taxon>
    </lineage>
</organism>
<evidence type="ECO:0000313" key="3">
    <source>
        <dbReference type="Proteomes" id="UP001055429"/>
    </source>
</evidence>
<accession>A0ABY4SLJ5</accession>
<protein>
    <recommendedName>
        <fullName evidence="4">DUF3558 domain-containing protein</fullName>
    </recommendedName>
</protein>
<feature type="chain" id="PRO_5045503997" description="DUF3558 domain-containing protein" evidence="1">
    <location>
        <begin position="18"/>
        <end position="202"/>
    </location>
</feature>
<sequence length="202" mass="22000">MHIRPCALLLSCLWATACDHSPSSQPICGDVIAIKVGQVVYRVPDAIQPIVNGHPISAEAYCKEPEPEAVLQFAVDPDRLPEGEELRIPGQERNLPILKISSARLYDVGVELDGGVRGGWRWSMRRGDRQVFKKSATGGSPQAFVTCSTAEGSRDLCSFSFRLRDGNWAASIASIEPGEAPEVVDQLSIMADRIIAAWSVEQ</sequence>
<name>A0ABY4SLJ5_9CAUL</name>
<feature type="signal peptide" evidence="1">
    <location>
        <begin position="1"/>
        <end position="17"/>
    </location>
</feature>
<proteinExistence type="predicted"/>